<feature type="compositionally biased region" description="Basic and acidic residues" evidence="2">
    <location>
        <begin position="112"/>
        <end position="122"/>
    </location>
</feature>
<evidence type="ECO:0000256" key="1">
    <source>
        <dbReference type="PROSITE-ProRule" id="PRU00371"/>
    </source>
</evidence>
<name>A0AAV1QBX6_SCOSC</name>
<feature type="compositionally biased region" description="Polar residues" evidence="2">
    <location>
        <begin position="55"/>
        <end position="72"/>
    </location>
</feature>
<dbReference type="EMBL" id="CAWUFR010000754">
    <property type="protein sequence ID" value="CAK6980924.1"/>
    <property type="molecule type" value="Genomic_DNA"/>
</dbReference>
<dbReference type="AlphaFoldDB" id="A0AAV1QBX6"/>
<feature type="region of interest" description="Disordered" evidence="2">
    <location>
        <begin position="187"/>
        <end position="270"/>
    </location>
</feature>
<evidence type="ECO:0000313" key="4">
    <source>
        <dbReference type="EMBL" id="CAK6980924.1"/>
    </source>
</evidence>
<feature type="region of interest" description="Disordered" evidence="2">
    <location>
        <begin position="17"/>
        <end position="122"/>
    </location>
</feature>
<comment type="caution">
    <text evidence="4">The sequence shown here is derived from an EMBL/GenBank/DDBJ whole genome shotgun (WGS) entry which is preliminary data.</text>
</comment>
<protein>
    <submittedName>
        <fullName evidence="4">Histone-lysine N-methyltransferase 2B-like</fullName>
    </submittedName>
</protein>
<proteinExistence type="predicted"/>
<dbReference type="GO" id="GO:0003677">
    <property type="term" value="F:DNA binding"/>
    <property type="evidence" value="ECO:0007669"/>
    <property type="project" value="InterPro"/>
</dbReference>
<sequence>MPCDMLLPLTVKFDIFRKPPAKPYPDKPPILFSSAAEHSKSNLSQSCQVDEERSGTPQSLSGSEDRSSTPGITAQQPSTSTSAPSTSKGRPSRSRSPRDRISTPAVPAQAPRETRRAQRHDTDIGERLMSLLEQPLPKPHMPDGELDEAYHFALSLVPMVNRLNRDRRQQAKVEILSVLHNLERGQAQQATVRQELASWHQPPNHPPLPPPTLGQSSHTQFQPPRPPRTLLPPPSHFLHINPPPQTGSYPQMLEPEWEDPKAGGPYYANL</sequence>
<feature type="compositionally biased region" description="Low complexity" evidence="2">
    <location>
        <begin position="73"/>
        <end position="89"/>
    </location>
</feature>
<gene>
    <name evidence="4" type="ORF">FSCOSCO3_A009333</name>
</gene>
<dbReference type="Pfam" id="PF02944">
    <property type="entry name" value="BESS"/>
    <property type="match status" value="1"/>
</dbReference>
<feature type="compositionally biased region" description="Polar residues" evidence="2">
    <location>
        <begin position="213"/>
        <end position="222"/>
    </location>
</feature>
<keyword evidence="5" id="KW-1185">Reference proteome</keyword>
<evidence type="ECO:0000256" key="2">
    <source>
        <dbReference type="SAM" id="MobiDB-lite"/>
    </source>
</evidence>
<feature type="compositionally biased region" description="Pro residues" evidence="2">
    <location>
        <begin position="223"/>
        <end position="245"/>
    </location>
</feature>
<comment type="subcellular location">
    <subcellularLocation>
        <location evidence="1">Nucleus</location>
    </subcellularLocation>
</comment>
<reference evidence="4 5" key="1">
    <citation type="submission" date="2024-01" db="EMBL/GenBank/DDBJ databases">
        <authorList>
            <person name="Alioto T."/>
            <person name="Alioto T."/>
            <person name="Gomez Garrido J."/>
        </authorList>
    </citation>
    <scope>NUCLEOTIDE SEQUENCE [LARGE SCALE GENOMIC DNA]</scope>
</reference>
<accession>A0AAV1QBX6</accession>
<feature type="compositionally biased region" description="Pro residues" evidence="2">
    <location>
        <begin position="203"/>
        <end position="212"/>
    </location>
</feature>
<organism evidence="4 5">
    <name type="scientific">Scomber scombrus</name>
    <name type="common">Atlantic mackerel</name>
    <name type="synonym">Scomber vernalis</name>
    <dbReference type="NCBI Taxonomy" id="13677"/>
    <lineage>
        <taxon>Eukaryota</taxon>
        <taxon>Metazoa</taxon>
        <taxon>Chordata</taxon>
        <taxon>Craniata</taxon>
        <taxon>Vertebrata</taxon>
        <taxon>Euteleostomi</taxon>
        <taxon>Actinopterygii</taxon>
        <taxon>Neopterygii</taxon>
        <taxon>Teleostei</taxon>
        <taxon>Neoteleostei</taxon>
        <taxon>Acanthomorphata</taxon>
        <taxon>Pelagiaria</taxon>
        <taxon>Scombriformes</taxon>
        <taxon>Scombridae</taxon>
        <taxon>Scomber</taxon>
    </lineage>
</organism>
<dbReference type="PROSITE" id="PS51031">
    <property type="entry name" value="BESS"/>
    <property type="match status" value="1"/>
</dbReference>
<dbReference type="GO" id="GO:0005634">
    <property type="term" value="C:nucleus"/>
    <property type="evidence" value="ECO:0007669"/>
    <property type="project" value="UniProtKB-SubCell"/>
</dbReference>
<feature type="domain" description="BESS" evidence="3">
    <location>
        <begin position="146"/>
        <end position="185"/>
    </location>
</feature>
<keyword evidence="1" id="KW-0539">Nucleus</keyword>
<dbReference type="InterPro" id="IPR004210">
    <property type="entry name" value="BESS_motif"/>
</dbReference>
<dbReference type="Proteomes" id="UP001314229">
    <property type="component" value="Unassembled WGS sequence"/>
</dbReference>
<evidence type="ECO:0000259" key="3">
    <source>
        <dbReference type="PROSITE" id="PS51031"/>
    </source>
</evidence>
<evidence type="ECO:0000313" key="5">
    <source>
        <dbReference type="Proteomes" id="UP001314229"/>
    </source>
</evidence>